<gene>
    <name evidence="2" type="ORF">OL497_06230</name>
</gene>
<organism evidence="2 3">
    <name type="scientific">Chitinophaga nivalis</name>
    <dbReference type="NCBI Taxonomy" id="2991709"/>
    <lineage>
        <taxon>Bacteria</taxon>
        <taxon>Pseudomonadati</taxon>
        <taxon>Bacteroidota</taxon>
        <taxon>Chitinophagia</taxon>
        <taxon>Chitinophagales</taxon>
        <taxon>Chitinophagaceae</taxon>
        <taxon>Chitinophaga</taxon>
    </lineage>
</organism>
<name>A0ABT3IHN6_9BACT</name>
<feature type="signal peptide" evidence="1">
    <location>
        <begin position="1"/>
        <end position="19"/>
    </location>
</feature>
<evidence type="ECO:0000313" key="3">
    <source>
        <dbReference type="Proteomes" id="UP001207742"/>
    </source>
</evidence>
<keyword evidence="1" id="KW-0732">Signal</keyword>
<dbReference type="RefSeq" id="WP_264728854.1">
    <property type="nucleotide sequence ID" value="NZ_JAPDNR010000001.1"/>
</dbReference>
<protein>
    <submittedName>
        <fullName evidence="2">Uncharacterized protein</fullName>
    </submittedName>
</protein>
<feature type="chain" id="PRO_5045446917" evidence="1">
    <location>
        <begin position="20"/>
        <end position="165"/>
    </location>
</feature>
<sequence length="165" mass="18523">MKARILFICLLFTSLSVFAQEEENDDPVYVLDSVLVTPAAVSQLSADQIGVITIAKGRRAILKYGSQAANGVVYMETKPFARKRVQALLREVAPAYDSLMKCYMNDSSCYFIVNDKPVTPTDEARMMTLDKKTFRSLQIITDKKSREQYLVPANKVGILIRSTED</sequence>
<comment type="caution">
    <text evidence="2">The sequence shown here is derived from an EMBL/GenBank/DDBJ whole genome shotgun (WGS) entry which is preliminary data.</text>
</comment>
<proteinExistence type="predicted"/>
<keyword evidence="3" id="KW-1185">Reference proteome</keyword>
<accession>A0ABT3IHN6</accession>
<evidence type="ECO:0000256" key="1">
    <source>
        <dbReference type="SAM" id="SignalP"/>
    </source>
</evidence>
<evidence type="ECO:0000313" key="2">
    <source>
        <dbReference type="EMBL" id="MCW3483480.1"/>
    </source>
</evidence>
<dbReference type="Proteomes" id="UP001207742">
    <property type="component" value="Unassembled WGS sequence"/>
</dbReference>
<reference evidence="2 3" key="1">
    <citation type="submission" date="2022-10" db="EMBL/GenBank/DDBJ databases">
        <title>Chitinophaga nivalis PC15 sp. nov., isolated from Pyeongchang county, South Korea.</title>
        <authorList>
            <person name="Trinh H.N."/>
        </authorList>
    </citation>
    <scope>NUCLEOTIDE SEQUENCE [LARGE SCALE GENOMIC DNA]</scope>
    <source>
        <strain evidence="2 3">PC14</strain>
    </source>
</reference>
<dbReference type="EMBL" id="JAPDNS010000001">
    <property type="protein sequence ID" value="MCW3483480.1"/>
    <property type="molecule type" value="Genomic_DNA"/>
</dbReference>